<name>A0A5B8MFV3_9CHLO</name>
<comment type="function">
    <text evidence="2">Involved in regulation of actin and microtubule organization. Part of a WAVE complex that activates the Arp2/3 complex.</text>
</comment>
<evidence type="ECO:0000256" key="3">
    <source>
        <dbReference type="SAM" id="MobiDB-lite"/>
    </source>
</evidence>
<reference evidence="4 5" key="1">
    <citation type="submission" date="2018-07" db="EMBL/GenBank/DDBJ databases">
        <title>The complete nuclear genome of the prasinophyte Chloropicon primus (CCMP1205).</title>
        <authorList>
            <person name="Pombert J.-F."/>
            <person name="Otis C."/>
            <person name="Turmel M."/>
            <person name="Lemieux C."/>
        </authorList>
    </citation>
    <scope>NUCLEOTIDE SEQUENCE [LARGE SCALE GENOMIC DNA]</scope>
    <source>
        <strain evidence="4 5">CCMP1205</strain>
    </source>
</reference>
<dbReference type="InterPro" id="IPR028457">
    <property type="entry name" value="ABI"/>
</dbReference>
<dbReference type="PANTHER" id="PTHR10460:SF0">
    <property type="entry name" value="ABELSON INTERACTING PROTEIN, ISOFORM D"/>
    <property type="match status" value="1"/>
</dbReference>
<protein>
    <submittedName>
        <fullName evidence="4">Uncharacterized protein</fullName>
    </submittedName>
</protein>
<dbReference type="AlphaFoldDB" id="A0A5B8MFV3"/>
<comment type="similarity">
    <text evidence="1">Belongs to the ABI family.</text>
</comment>
<feature type="region of interest" description="Disordered" evidence="3">
    <location>
        <begin position="163"/>
        <end position="317"/>
    </location>
</feature>
<dbReference type="PANTHER" id="PTHR10460">
    <property type="entry name" value="ABL INTERACTOR FAMILY MEMBER"/>
    <property type="match status" value="1"/>
</dbReference>
<feature type="compositionally biased region" description="Low complexity" evidence="3">
    <location>
        <begin position="163"/>
        <end position="172"/>
    </location>
</feature>
<dbReference type="Gene3D" id="6.10.140.1620">
    <property type="match status" value="1"/>
</dbReference>
<accession>A0A5B8MFV3</accession>
<feature type="compositionally biased region" description="Pro residues" evidence="3">
    <location>
        <begin position="211"/>
        <end position="220"/>
    </location>
</feature>
<keyword evidence="5" id="KW-1185">Reference proteome</keyword>
<evidence type="ECO:0000313" key="5">
    <source>
        <dbReference type="Proteomes" id="UP000316726"/>
    </source>
</evidence>
<sequence>MSTDGIQAAVDAMVPIADQLRQGALYCEESFGNARNKAKVLEKTKTYTSQCLENFAGHVLNAMKEVDDLLQSQTSNVRKLNEGVQNLEAKIKYCRLEANSKMRESVSYEEDLVTNKVETLSTLESKRSVARENFDYGQLSRLGISAAKIFKSATEKEITYYPGSSETASSTASGGGGGGASSSGRGDSPPPLKKKSDAEVPKAKASVSDFQPPPPKPPPSATEFKAPAPAPPPAQSAAPPPPKPPPPAQTDRPKVSNFGGGGSLAEQLASRRNGLKKRQSLSKKASGGGGGAAAPAKKKAPQMSMAQELAMKMKNRK</sequence>
<evidence type="ECO:0000256" key="1">
    <source>
        <dbReference type="ARBA" id="ARBA00010020"/>
    </source>
</evidence>
<dbReference type="EMBL" id="CP031034">
    <property type="protein sequence ID" value="QDZ18220.1"/>
    <property type="molecule type" value="Genomic_DNA"/>
</dbReference>
<dbReference type="Proteomes" id="UP000316726">
    <property type="component" value="Chromosome 1"/>
</dbReference>
<evidence type="ECO:0000313" key="4">
    <source>
        <dbReference type="EMBL" id="QDZ18220.1"/>
    </source>
</evidence>
<proteinExistence type="inferred from homology"/>
<organism evidence="4 5">
    <name type="scientific">Chloropicon primus</name>
    <dbReference type="NCBI Taxonomy" id="1764295"/>
    <lineage>
        <taxon>Eukaryota</taxon>
        <taxon>Viridiplantae</taxon>
        <taxon>Chlorophyta</taxon>
        <taxon>Chloropicophyceae</taxon>
        <taxon>Chloropicales</taxon>
        <taxon>Chloropicaceae</taxon>
        <taxon>Chloropicon</taxon>
    </lineage>
</organism>
<evidence type="ECO:0000256" key="2">
    <source>
        <dbReference type="ARBA" id="ARBA00025223"/>
    </source>
</evidence>
<gene>
    <name evidence="4" type="ORF">A3770_01p07380</name>
</gene>
<dbReference type="STRING" id="1764295.A0A5B8MFV3"/>
<feature type="compositionally biased region" description="Pro residues" evidence="3">
    <location>
        <begin position="228"/>
        <end position="248"/>
    </location>
</feature>